<feature type="transmembrane region" description="Helical" evidence="2">
    <location>
        <begin position="469"/>
        <end position="493"/>
    </location>
</feature>
<comment type="caution">
    <text evidence="3">The sequence shown here is derived from an EMBL/GenBank/DDBJ whole genome shotgun (WGS) entry which is preliminary data.</text>
</comment>
<feature type="transmembrane region" description="Helical" evidence="2">
    <location>
        <begin position="215"/>
        <end position="234"/>
    </location>
</feature>
<keyword evidence="2" id="KW-0472">Membrane</keyword>
<accession>A0A9K3KMV3</accession>
<keyword evidence="4" id="KW-1185">Reference proteome</keyword>
<keyword evidence="2" id="KW-0812">Transmembrane</keyword>
<reference evidence="3" key="1">
    <citation type="journal article" date="2021" name="Sci. Rep.">
        <title>Diploid genomic architecture of Nitzschia inconspicua, an elite biomass production diatom.</title>
        <authorList>
            <person name="Oliver A."/>
            <person name="Podell S."/>
            <person name="Pinowska A."/>
            <person name="Traller J.C."/>
            <person name="Smith S.R."/>
            <person name="McClure R."/>
            <person name="Beliaev A."/>
            <person name="Bohutskyi P."/>
            <person name="Hill E.A."/>
            <person name="Rabines A."/>
            <person name="Zheng H."/>
            <person name="Allen L.Z."/>
            <person name="Kuo A."/>
            <person name="Grigoriev I.V."/>
            <person name="Allen A.E."/>
            <person name="Hazlebeck D."/>
            <person name="Allen E.E."/>
        </authorList>
    </citation>
    <scope>NUCLEOTIDE SEQUENCE</scope>
    <source>
        <strain evidence="3">Hildebrandi</strain>
    </source>
</reference>
<proteinExistence type="predicted"/>
<evidence type="ECO:0000256" key="1">
    <source>
        <dbReference type="SAM" id="MobiDB-lite"/>
    </source>
</evidence>
<evidence type="ECO:0000313" key="4">
    <source>
        <dbReference type="Proteomes" id="UP000693970"/>
    </source>
</evidence>
<reference evidence="3" key="2">
    <citation type="submission" date="2021-04" db="EMBL/GenBank/DDBJ databases">
        <authorList>
            <person name="Podell S."/>
        </authorList>
    </citation>
    <scope>NUCLEOTIDE SEQUENCE</scope>
    <source>
        <strain evidence="3">Hildebrandi</strain>
    </source>
</reference>
<keyword evidence="2" id="KW-1133">Transmembrane helix</keyword>
<dbReference type="Proteomes" id="UP000693970">
    <property type="component" value="Unassembled WGS sequence"/>
</dbReference>
<evidence type="ECO:0000256" key="2">
    <source>
        <dbReference type="SAM" id="Phobius"/>
    </source>
</evidence>
<dbReference type="AlphaFoldDB" id="A0A9K3KMV3"/>
<sequence length="555" mass="62440">MSTTGDNTPHRPPLAIDTAENETNNDESDTTPLRTKVLSLVKEAPNYTVRPSTLSKSLGISLNDANAELCGLLQAVGEGSSFHFETIDNVKVMVFQFPPDFERRALREQRIDDWRSTLKALSIVTIKALKVLTAFGLILSTVIVSIAGMLALIAAFVALSRDAGGHSRGTRTQLTRQMHNLFLTVRQLLWCYAMFGPMGEGNEDPFFREAAYDTWLVLSLCCGNPGNIFFWWRASHLRQRRQRYTRGWGSGYSRDNFHGSGELEGVSLIRRNRSTGEEERLAVPSSTEDHRGLLSSLVEFLFGPTMSPEPSEADRWRLRGAVILDKATNETRNTTSVSLQELMPYSDSPPSSLNDDFTVIREGLSVVAHFNGVPASTDSPQKQAATSQARFDFPELLAEGSGNVRYDDPRTWEQGQSMPEKRNRWDKFFYSNEATSTNTVSRPATTIPIFLFERPVPFSLLTRNQFLHCLLIAILNFIGVIWFAQSVQLGGILHDYLNVSVGNALRSGIIPVLWFYSRLFLLIPLLRLFYLLIRNEQCYNRNKRRSDLAGALKQL</sequence>
<dbReference type="InterPro" id="IPR044200">
    <property type="entry name" value="At5g03900-like"/>
</dbReference>
<dbReference type="PANTHER" id="PTHR47380:SF4">
    <property type="entry name" value="OS02G0533000 PROTEIN"/>
    <property type="match status" value="1"/>
</dbReference>
<dbReference type="EMBL" id="JAGRRH010000021">
    <property type="protein sequence ID" value="KAG7346609.1"/>
    <property type="molecule type" value="Genomic_DNA"/>
</dbReference>
<protein>
    <submittedName>
        <fullName evidence="3">Uncharacterized protein</fullName>
    </submittedName>
</protein>
<evidence type="ECO:0000313" key="3">
    <source>
        <dbReference type="EMBL" id="KAG7346609.1"/>
    </source>
</evidence>
<feature type="transmembrane region" description="Helical" evidence="2">
    <location>
        <begin position="178"/>
        <end position="195"/>
    </location>
</feature>
<name>A0A9K3KMV3_9STRA</name>
<organism evidence="3 4">
    <name type="scientific">Nitzschia inconspicua</name>
    <dbReference type="NCBI Taxonomy" id="303405"/>
    <lineage>
        <taxon>Eukaryota</taxon>
        <taxon>Sar</taxon>
        <taxon>Stramenopiles</taxon>
        <taxon>Ochrophyta</taxon>
        <taxon>Bacillariophyta</taxon>
        <taxon>Bacillariophyceae</taxon>
        <taxon>Bacillariophycidae</taxon>
        <taxon>Bacillariales</taxon>
        <taxon>Bacillariaceae</taxon>
        <taxon>Nitzschia</taxon>
    </lineage>
</organism>
<dbReference type="PANTHER" id="PTHR47380">
    <property type="entry name" value="OS02G0533000 PROTEIN"/>
    <property type="match status" value="1"/>
</dbReference>
<feature type="region of interest" description="Disordered" evidence="1">
    <location>
        <begin position="1"/>
        <end position="32"/>
    </location>
</feature>
<feature type="transmembrane region" description="Helical" evidence="2">
    <location>
        <begin position="131"/>
        <end position="157"/>
    </location>
</feature>
<feature type="transmembrane region" description="Helical" evidence="2">
    <location>
        <begin position="513"/>
        <end position="533"/>
    </location>
</feature>
<feature type="compositionally biased region" description="Acidic residues" evidence="1">
    <location>
        <begin position="19"/>
        <end position="29"/>
    </location>
</feature>
<dbReference type="OrthoDB" id="46904at2759"/>
<gene>
    <name evidence="3" type="ORF">IV203_005678</name>
</gene>